<organism evidence="7 8">
    <name type="scientific">Bradyrhizobium ontarionense</name>
    <dbReference type="NCBI Taxonomy" id="2898149"/>
    <lineage>
        <taxon>Bacteria</taxon>
        <taxon>Pseudomonadati</taxon>
        <taxon>Pseudomonadota</taxon>
        <taxon>Alphaproteobacteria</taxon>
        <taxon>Hyphomicrobiales</taxon>
        <taxon>Nitrobacteraceae</taxon>
        <taxon>Bradyrhizobium</taxon>
    </lineage>
</organism>
<dbReference type="PROSITE" id="PS51077">
    <property type="entry name" value="HTH_ICLR"/>
    <property type="match status" value="1"/>
</dbReference>
<dbReference type="InterPro" id="IPR036390">
    <property type="entry name" value="WH_DNA-bd_sf"/>
</dbReference>
<dbReference type="PROSITE" id="PS51078">
    <property type="entry name" value="ICLR_ED"/>
    <property type="match status" value="1"/>
</dbReference>
<dbReference type="EMBL" id="CP088156">
    <property type="protein sequence ID" value="UFZ04937.1"/>
    <property type="molecule type" value="Genomic_DNA"/>
</dbReference>
<dbReference type="InterPro" id="IPR029016">
    <property type="entry name" value="GAF-like_dom_sf"/>
</dbReference>
<dbReference type="InterPro" id="IPR036388">
    <property type="entry name" value="WH-like_DNA-bd_sf"/>
</dbReference>
<dbReference type="Gene3D" id="1.10.10.10">
    <property type="entry name" value="Winged helix-like DNA-binding domain superfamily/Winged helix DNA-binding domain"/>
    <property type="match status" value="1"/>
</dbReference>
<feature type="domain" description="HTH iclR-type" evidence="5">
    <location>
        <begin position="24"/>
        <end position="87"/>
    </location>
</feature>
<evidence type="ECO:0000256" key="1">
    <source>
        <dbReference type="ARBA" id="ARBA00023015"/>
    </source>
</evidence>
<evidence type="ECO:0000259" key="5">
    <source>
        <dbReference type="PROSITE" id="PS51077"/>
    </source>
</evidence>
<keyword evidence="2" id="KW-0238">DNA-binding</keyword>
<reference evidence="7" key="1">
    <citation type="journal article" date="2024" name="Antonie Van Leeuwenhoek">
        <title>Bradyrhizobium ontarionense sp. nov., a novel bacterial symbiont isolated from Aeschynomene indica (Indian jointvetch), harbours photosynthesis, nitrogen fixation and nitrous oxide (N2O) reductase genes.</title>
        <authorList>
            <person name="Bromfield E.S.P."/>
            <person name="Cloutier S."/>
        </authorList>
    </citation>
    <scope>NUCLEOTIDE SEQUENCE</scope>
    <source>
        <strain evidence="7">A19</strain>
    </source>
</reference>
<evidence type="ECO:0000256" key="4">
    <source>
        <dbReference type="SAM" id="MobiDB-lite"/>
    </source>
</evidence>
<evidence type="ECO:0000313" key="8">
    <source>
        <dbReference type="Proteomes" id="UP001431010"/>
    </source>
</evidence>
<dbReference type="PANTHER" id="PTHR30136">
    <property type="entry name" value="HELIX-TURN-HELIX TRANSCRIPTIONAL REGULATOR, ICLR FAMILY"/>
    <property type="match status" value="1"/>
</dbReference>
<evidence type="ECO:0000259" key="6">
    <source>
        <dbReference type="PROSITE" id="PS51078"/>
    </source>
</evidence>
<dbReference type="Pfam" id="PF01614">
    <property type="entry name" value="IclR_C"/>
    <property type="match status" value="1"/>
</dbReference>
<sequence>MDQQRLVAARKVVQKSNRASEGGAQSVDRAATMLLLVGRAGTAGARLADLVAQSDLTKPTVHRILLALVRAGLLDQDATTRAYHLGPELYALGALASPRFGIHGASIRSLVRMSAHSGDSAFLSVPRDVYSICLHREDGPYPIRVQALAAGDRHPLGVGAGSLAMLAAMSDTEVEAAIAANIADGSLQPHPNYTVARLRELVRETRANGYALNPGLMLAGSWAIGIAIRGPDKRPIGALSIAAIEHRMSPGRQRELVPLLKAEAREVESRLGKTKVGALPRTKPPGVK</sequence>
<dbReference type="SUPFAM" id="SSF55781">
    <property type="entry name" value="GAF domain-like"/>
    <property type="match status" value="1"/>
</dbReference>
<dbReference type="InterPro" id="IPR050707">
    <property type="entry name" value="HTH_MetabolicPath_Reg"/>
</dbReference>
<gene>
    <name evidence="7" type="ORF">LQG66_01035</name>
</gene>
<evidence type="ECO:0000313" key="7">
    <source>
        <dbReference type="EMBL" id="UFZ04937.1"/>
    </source>
</evidence>
<accession>A0ABY3RCW0</accession>
<evidence type="ECO:0000256" key="3">
    <source>
        <dbReference type="ARBA" id="ARBA00023163"/>
    </source>
</evidence>
<evidence type="ECO:0000256" key="2">
    <source>
        <dbReference type="ARBA" id="ARBA00023125"/>
    </source>
</evidence>
<keyword evidence="3" id="KW-0804">Transcription</keyword>
<dbReference type="Pfam" id="PF09339">
    <property type="entry name" value="HTH_IclR"/>
    <property type="match status" value="1"/>
</dbReference>
<keyword evidence="8" id="KW-1185">Reference proteome</keyword>
<dbReference type="SUPFAM" id="SSF46785">
    <property type="entry name" value="Winged helix' DNA-binding domain"/>
    <property type="match status" value="1"/>
</dbReference>
<name>A0ABY3RCW0_9BRAD</name>
<proteinExistence type="predicted"/>
<dbReference type="Gene3D" id="3.30.450.40">
    <property type="match status" value="1"/>
</dbReference>
<dbReference type="InterPro" id="IPR005471">
    <property type="entry name" value="Tscrpt_reg_IclR_N"/>
</dbReference>
<dbReference type="InterPro" id="IPR014757">
    <property type="entry name" value="Tscrpt_reg_IclR_C"/>
</dbReference>
<dbReference type="PANTHER" id="PTHR30136:SF39">
    <property type="entry name" value="TRANSCRIPTIONAL REGULATORY PROTEIN"/>
    <property type="match status" value="1"/>
</dbReference>
<keyword evidence="1" id="KW-0805">Transcription regulation</keyword>
<dbReference type="SMART" id="SM00346">
    <property type="entry name" value="HTH_ICLR"/>
    <property type="match status" value="1"/>
</dbReference>
<feature type="region of interest" description="Disordered" evidence="4">
    <location>
        <begin position="269"/>
        <end position="288"/>
    </location>
</feature>
<dbReference type="Proteomes" id="UP001431010">
    <property type="component" value="Chromosome"/>
</dbReference>
<dbReference type="RefSeq" id="WP_231322412.1">
    <property type="nucleotide sequence ID" value="NZ_CP088156.1"/>
</dbReference>
<protein>
    <submittedName>
        <fullName evidence="7">IclR family transcriptional regulator</fullName>
    </submittedName>
</protein>
<feature type="domain" description="IclR-ED" evidence="6">
    <location>
        <begin position="88"/>
        <end position="273"/>
    </location>
</feature>